<dbReference type="AlphaFoldDB" id="A0A0K8PZU8"/>
<dbReference type="EMBL" id="DF968512">
    <property type="protein sequence ID" value="GAP52984.1"/>
    <property type="molecule type" value="Genomic_DNA"/>
</dbReference>
<protein>
    <submittedName>
        <fullName evidence="2">Uncharacterized protein</fullName>
    </submittedName>
</protein>
<reference evidence="2" key="1">
    <citation type="journal article" date="2015" name="Genome Announc.">
        <title>Draft Genome Sequence of Thiostrepton-Producing Streptomyces azureus ATCC 14921.</title>
        <authorList>
            <person name="Sakihara K."/>
            <person name="Maeda J."/>
            <person name="Tashiro K."/>
            <person name="Fujino Y."/>
            <person name="Kuhara S."/>
            <person name="Ohshima T."/>
            <person name="Ogata S."/>
            <person name="Doi K."/>
        </authorList>
    </citation>
    <scope>NUCLEOTIDE SEQUENCE [LARGE SCALE GENOMIC DNA]</scope>
    <source>
        <strain evidence="2">ATCC14921</strain>
    </source>
</reference>
<name>A0A0K8PZU8_STRAJ</name>
<gene>
    <name evidence="2" type="ORF">SAZU_7864</name>
</gene>
<keyword evidence="1" id="KW-0812">Transmembrane</keyword>
<evidence type="ECO:0000256" key="1">
    <source>
        <dbReference type="SAM" id="Phobius"/>
    </source>
</evidence>
<keyword evidence="1" id="KW-0472">Membrane</keyword>
<feature type="transmembrane region" description="Helical" evidence="1">
    <location>
        <begin position="78"/>
        <end position="97"/>
    </location>
</feature>
<accession>A0A0K8PZU8</accession>
<proteinExistence type="predicted"/>
<evidence type="ECO:0000313" key="2">
    <source>
        <dbReference type="EMBL" id="GAP52984.1"/>
    </source>
</evidence>
<organism evidence="2 3">
    <name type="scientific">Streptomyces azureus</name>
    <dbReference type="NCBI Taxonomy" id="146537"/>
    <lineage>
        <taxon>Bacteria</taxon>
        <taxon>Bacillati</taxon>
        <taxon>Actinomycetota</taxon>
        <taxon>Actinomycetes</taxon>
        <taxon>Kitasatosporales</taxon>
        <taxon>Streptomycetaceae</taxon>
        <taxon>Streptomyces</taxon>
    </lineage>
</organism>
<dbReference type="RefSeq" id="WP_059424374.1">
    <property type="nucleotide sequence ID" value="NZ_DF968512.1"/>
</dbReference>
<evidence type="ECO:0000313" key="3">
    <source>
        <dbReference type="Proteomes" id="UP000053859"/>
    </source>
</evidence>
<keyword evidence="1" id="KW-1133">Transmembrane helix</keyword>
<keyword evidence="3" id="KW-1185">Reference proteome</keyword>
<dbReference type="PATRIC" id="fig|146537.3.peg.8302"/>
<feature type="transmembrane region" description="Helical" evidence="1">
    <location>
        <begin position="44"/>
        <end position="66"/>
    </location>
</feature>
<dbReference type="Proteomes" id="UP000053859">
    <property type="component" value="Unassembled WGS sequence"/>
</dbReference>
<sequence length="99" mass="10444">MSNGSFSARRQEAPESVRGDAWPVVPLAVALLLLRWQGDQTWAYVTAAVIGGIGLLAALIGLTECVKAVRRGLAPGKVVWVVVVLLLASFGVVHQLIVA</sequence>